<organism evidence="2 3">
    <name type="scientific">Paracoccus mutanolyticus</name>
    <dbReference type="NCBI Taxonomy" id="1499308"/>
    <lineage>
        <taxon>Bacteria</taxon>
        <taxon>Pseudomonadati</taxon>
        <taxon>Pseudomonadota</taxon>
        <taxon>Alphaproteobacteria</taxon>
        <taxon>Rhodobacterales</taxon>
        <taxon>Paracoccaceae</taxon>
        <taxon>Paracoccus</taxon>
    </lineage>
</organism>
<feature type="signal peptide" evidence="1">
    <location>
        <begin position="1"/>
        <end position="21"/>
    </location>
</feature>
<keyword evidence="3" id="KW-1185">Reference proteome</keyword>
<accession>A0ABM6WTJ8</accession>
<dbReference type="RefSeq" id="WP_112888416.1">
    <property type="nucleotide sequence ID" value="NZ_CP030239.1"/>
</dbReference>
<gene>
    <name evidence="2" type="ORF">DPM13_16380</name>
</gene>
<reference evidence="2 3" key="1">
    <citation type="submission" date="2018-06" db="EMBL/GenBank/DDBJ databases">
        <title>Complete genome sequence of Paracoccus mutanolyticus strain RSP-02 isolated from cellulosic waste.</title>
        <authorList>
            <person name="Amrutha R.N."/>
            <person name="Shrivastav A."/>
            <person name="Buddana S.K."/>
            <person name="Deshpande U."/>
            <person name="Prakasham R.S."/>
        </authorList>
    </citation>
    <scope>NUCLEOTIDE SEQUENCE [LARGE SCALE GENOMIC DNA]</scope>
    <source>
        <strain evidence="2 3">RSP-02</strain>
    </source>
</reference>
<sequence length="87" mass="9536">MIKKLATATAFCALMAGTVQAETIGRRDNSPHGRCRLGVGHRSLVPFTSIPESEVRARLTRARLGSPLSKVSRWPSTPVLHRMDLGR</sequence>
<keyword evidence="1" id="KW-0732">Signal</keyword>
<proteinExistence type="predicted"/>
<dbReference type="Proteomes" id="UP000249922">
    <property type="component" value="Chromosome"/>
</dbReference>
<name>A0ABM6WTJ8_9RHOB</name>
<evidence type="ECO:0000313" key="3">
    <source>
        <dbReference type="Proteomes" id="UP000249922"/>
    </source>
</evidence>
<evidence type="ECO:0000313" key="2">
    <source>
        <dbReference type="EMBL" id="AWX93996.1"/>
    </source>
</evidence>
<protein>
    <submittedName>
        <fullName evidence="2">Uncharacterized protein</fullName>
    </submittedName>
</protein>
<evidence type="ECO:0000256" key="1">
    <source>
        <dbReference type="SAM" id="SignalP"/>
    </source>
</evidence>
<feature type="chain" id="PRO_5046300466" evidence="1">
    <location>
        <begin position="22"/>
        <end position="87"/>
    </location>
</feature>
<dbReference type="EMBL" id="CP030239">
    <property type="protein sequence ID" value="AWX93996.1"/>
    <property type="molecule type" value="Genomic_DNA"/>
</dbReference>